<dbReference type="InterPro" id="IPR036770">
    <property type="entry name" value="Ankyrin_rpt-contain_sf"/>
</dbReference>
<feature type="transmembrane region" description="Helical" evidence="2">
    <location>
        <begin position="597"/>
        <end position="619"/>
    </location>
</feature>
<protein>
    <recommendedName>
        <fullName evidence="3">PGG domain-containing protein</fullName>
    </recommendedName>
</protein>
<dbReference type="InterPro" id="IPR002110">
    <property type="entry name" value="Ankyrin_rpt"/>
</dbReference>
<dbReference type="Gene3D" id="1.25.40.20">
    <property type="entry name" value="Ankyrin repeat-containing domain"/>
    <property type="match status" value="1"/>
</dbReference>
<feature type="coiled-coil region" evidence="1">
    <location>
        <begin position="29"/>
        <end position="63"/>
    </location>
</feature>
<dbReference type="SMART" id="SM00248">
    <property type="entry name" value="ANK"/>
    <property type="match status" value="5"/>
</dbReference>
<feature type="transmembrane region" description="Helical" evidence="2">
    <location>
        <begin position="563"/>
        <end position="585"/>
    </location>
</feature>
<dbReference type="Proteomes" id="UP001202328">
    <property type="component" value="Unassembled WGS sequence"/>
</dbReference>
<evidence type="ECO:0000313" key="4">
    <source>
        <dbReference type="EMBL" id="KAI3908882.1"/>
    </source>
</evidence>
<dbReference type="PANTHER" id="PTHR24177:SF365">
    <property type="entry name" value="ANKYRIN REPEAT-CONTAINING PROTEIN NPR4-LIKE ISOFORM X1"/>
    <property type="match status" value="1"/>
</dbReference>
<dbReference type="AlphaFoldDB" id="A0AAD4SIG3"/>
<organism evidence="4 5">
    <name type="scientific">Papaver atlanticum</name>
    <dbReference type="NCBI Taxonomy" id="357466"/>
    <lineage>
        <taxon>Eukaryota</taxon>
        <taxon>Viridiplantae</taxon>
        <taxon>Streptophyta</taxon>
        <taxon>Embryophyta</taxon>
        <taxon>Tracheophyta</taxon>
        <taxon>Spermatophyta</taxon>
        <taxon>Magnoliopsida</taxon>
        <taxon>Ranunculales</taxon>
        <taxon>Papaveraceae</taxon>
        <taxon>Papaveroideae</taxon>
        <taxon>Papaver</taxon>
    </lineage>
</organism>
<sequence>MSAARELAGDNDHNHQSHEQMIEIRELPKMLAESQAKLVETQAKQAELQANQATSQAKLAETQANTQQQIIEILRRSTNNTAGNNNHTQQQEEDTANNAREEITHDLNVINDGEQKDGCREKFVFGKNNHLFESLRDDELGKAEEYLKKNPEVINEAISEDLSTILHKAVYWNIEMTFIEEIVELMTVDMLEYKTSSSCGGDNAVHIAAFRGYTEAVLAMVGKNSKLAQIRNDDGYTPLEIALLYVTPGQKTIVEYLYSVTKDVEPSPFSGSDGAKLLCYAIDADFYDLALSLVKRFPQLITEKSVSHKMCGLELLVRKPLAFRSGTKLTWWQKRVYSLIQVEGSKVSSTTDKGIPVPCLPRVPYIMNVYNHKLMHKQAIALLKQILVGLKNANNLDATIATFFQNNPDIIKEAIKLGNIEFVRECLKRYGFLIWFNIADQKMIEMAIAEKNVEIVNLICDCGDVEFEDKITLLSVMDNKDNTILHHAAKLAPSAKLNMISIFRCSSSDSTRIAVGVESMLKINYKDKRNKEGYTARSIFTKEHKELVKEGEEWMKDTSGSCMLVAALIATVAFAAAFTVPGGNVSDSNSSKNGTPVFLGKTSFTVFAVADAFALFSLWELSVCPFPHSFLLLWPWAKSPFILFLTYFIKMTLKKMRVI</sequence>
<name>A0AAD4SIG3_9MAGN</name>
<evidence type="ECO:0000256" key="2">
    <source>
        <dbReference type="SAM" id="Phobius"/>
    </source>
</evidence>
<dbReference type="InterPro" id="IPR026961">
    <property type="entry name" value="PGG_dom"/>
</dbReference>
<comment type="caution">
    <text evidence="4">The sequence shown here is derived from an EMBL/GenBank/DDBJ whole genome shotgun (WGS) entry which is preliminary data.</text>
</comment>
<proteinExistence type="predicted"/>
<keyword evidence="2" id="KW-1133">Transmembrane helix</keyword>
<keyword evidence="2" id="KW-0472">Membrane</keyword>
<evidence type="ECO:0000259" key="3">
    <source>
        <dbReference type="Pfam" id="PF13962"/>
    </source>
</evidence>
<dbReference type="EMBL" id="JAJJMB010010439">
    <property type="protein sequence ID" value="KAI3908882.1"/>
    <property type="molecule type" value="Genomic_DNA"/>
</dbReference>
<reference evidence="4" key="1">
    <citation type="submission" date="2022-04" db="EMBL/GenBank/DDBJ databases">
        <title>A functionally conserved STORR gene fusion in Papaver species that diverged 16.8 million years ago.</title>
        <authorList>
            <person name="Catania T."/>
        </authorList>
    </citation>
    <scope>NUCLEOTIDE SEQUENCE</scope>
    <source>
        <strain evidence="4">S-188037</strain>
    </source>
</reference>
<evidence type="ECO:0000313" key="5">
    <source>
        <dbReference type="Proteomes" id="UP001202328"/>
    </source>
</evidence>
<evidence type="ECO:0000256" key="1">
    <source>
        <dbReference type="SAM" id="Coils"/>
    </source>
</evidence>
<dbReference type="SUPFAM" id="SSF48403">
    <property type="entry name" value="Ankyrin repeat"/>
    <property type="match status" value="1"/>
</dbReference>
<keyword evidence="5" id="KW-1185">Reference proteome</keyword>
<keyword evidence="2" id="KW-0812">Transmembrane</keyword>
<feature type="domain" description="PGG" evidence="3">
    <location>
        <begin position="552"/>
        <end position="617"/>
    </location>
</feature>
<dbReference type="PANTHER" id="PTHR24177">
    <property type="entry name" value="CASKIN"/>
    <property type="match status" value="1"/>
</dbReference>
<dbReference type="Pfam" id="PF13962">
    <property type="entry name" value="PGG"/>
    <property type="match status" value="1"/>
</dbReference>
<keyword evidence="1" id="KW-0175">Coiled coil</keyword>
<feature type="transmembrane region" description="Helical" evidence="2">
    <location>
        <begin position="631"/>
        <end position="649"/>
    </location>
</feature>
<dbReference type="Pfam" id="PF12796">
    <property type="entry name" value="Ank_2"/>
    <property type="match status" value="1"/>
</dbReference>
<dbReference type="GO" id="GO:0016020">
    <property type="term" value="C:membrane"/>
    <property type="evidence" value="ECO:0007669"/>
    <property type="project" value="TreeGrafter"/>
</dbReference>
<accession>A0AAD4SIG3</accession>
<gene>
    <name evidence="4" type="ORF">MKW98_029432</name>
</gene>